<keyword evidence="3 6" id="KW-1133">Transmembrane helix</keyword>
<proteinExistence type="predicted"/>
<feature type="transmembrane region" description="Helical" evidence="6">
    <location>
        <begin position="169"/>
        <end position="188"/>
    </location>
</feature>
<feature type="transmembrane region" description="Helical" evidence="6">
    <location>
        <begin position="36"/>
        <end position="59"/>
    </location>
</feature>
<evidence type="ECO:0000256" key="2">
    <source>
        <dbReference type="ARBA" id="ARBA00022692"/>
    </source>
</evidence>
<gene>
    <name evidence="9" type="primary">PmlGA01_130031700</name>
    <name evidence="9" type="ORF">PMLGA01_130031700</name>
</gene>
<dbReference type="Pfam" id="PF12537">
    <property type="entry name" value="GPHR_N"/>
    <property type="match status" value="1"/>
</dbReference>
<keyword evidence="4 6" id="KW-0472">Membrane</keyword>
<dbReference type="InterPro" id="IPR015672">
    <property type="entry name" value="GPHR/GTG"/>
</dbReference>
<evidence type="ECO:0000256" key="1">
    <source>
        <dbReference type="ARBA" id="ARBA00004141"/>
    </source>
</evidence>
<feature type="transmembrane region" description="Helical" evidence="6">
    <location>
        <begin position="1009"/>
        <end position="1028"/>
    </location>
</feature>
<feature type="coiled-coil region" evidence="5">
    <location>
        <begin position="551"/>
        <end position="578"/>
    </location>
</feature>
<keyword evidence="5" id="KW-0175">Coiled coil</keyword>
<feature type="transmembrane region" description="Helical" evidence="6">
    <location>
        <begin position="876"/>
        <end position="894"/>
    </location>
</feature>
<feature type="transmembrane region" description="Helical" evidence="6">
    <location>
        <begin position="914"/>
        <end position="935"/>
    </location>
</feature>
<evidence type="ECO:0000259" key="7">
    <source>
        <dbReference type="Pfam" id="PF12430"/>
    </source>
</evidence>
<dbReference type="Proteomes" id="UP000219799">
    <property type="component" value="Chromosome 13"/>
</dbReference>
<evidence type="ECO:0000313" key="9">
    <source>
        <dbReference type="EMBL" id="SBT72312.1"/>
    </source>
</evidence>
<organism evidence="9 10">
    <name type="scientific">Plasmodium malariae</name>
    <dbReference type="NCBI Taxonomy" id="5858"/>
    <lineage>
        <taxon>Eukaryota</taxon>
        <taxon>Sar</taxon>
        <taxon>Alveolata</taxon>
        <taxon>Apicomplexa</taxon>
        <taxon>Aconoidasida</taxon>
        <taxon>Haemosporida</taxon>
        <taxon>Plasmodiidae</taxon>
        <taxon>Plasmodium</taxon>
        <taxon>Plasmodium (Plasmodium)</taxon>
    </lineage>
</organism>
<dbReference type="InterPro" id="IPR022535">
    <property type="entry name" value="Golgi_pH-regulator_cons_dom"/>
</dbReference>
<keyword evidence="2 6" id="KW-0812">Transmembrane</keyword>
<comment type="subcellular location">
    <subcellularLocation>
        <location evidence="1">Membrane</location>
        <topology evidence="1">Multi-pass membrane protein</topology>
    </subcellularLocation>
</comment>
<dbReference type="EMBL" id="LT594501">
    <property type="protein sequence ID" value="SBT72312.1"/>
    <property type="molecule type" value="Genomic_DNA"/>
</dbReference>
<dbReference type="GO" id="GO:0016020">
    <property type="term" value="C:membrane"/>
    <property type="evidence" value="ECO:0007669"/>
    <property type="project" value="UniProtKB-SubCell"/>
</dbReference>
<dbReference type="PANTHER" id="PTHR15948">
    <property type="entry name" value="G-PROTEIN COUPLED RECEPTOR 89-RELATED"/>
    <property type="match status" value="1"/>
</dbReference>
<feature type="domain" description="Abscisic acid G-protein coupled receptor-like" evidence="7">
    <location>
        <begin position="839"/>
        <end position="1031"/>
    </location>
</feature>
<dbReference type="AlphaFoldDB" id="A0A1C3KFB7"/>
<evidence type="ECO:0008006" key="11">
    <source>
        <dbReference type="Google" id="ProtNLM"/>
    </source>
</evidence>
<dbReference type="Pfam" id="PF12430">
    <property type="entry name" value="ABA_GPCR"/>
    <property type="match status" value="1"/>
</dbReference>
<feature type="transmembrane region" description="Helical" evidence="6">
    <location>
        <begin position="846"/>
        <end position="864"/>
    </location>
</feature>
<accession>A0A1C3KFB7</accession>
<evidence type="ECO:0000259" key="8">
    <source>
        <dbReference type="Pfam" id="PF12537"/>
    </source>
</evidence>
<feature type="transmembrane region" description="Helical" evidence="6">
    <location>
        <begin position="956"/>
        <end position="981"/>
    </location>
</feature>
<dbReference type="InterPro" id="IPR025969">
    <property type="entry name" value="ABA_GPCR_dom"/>
</dbReference>
<name>A0A1C3KFB7_PLAMA</name>
<evidence type="ECO:0000256" key="4">
    <source>
        <dbReference type="ARBA" id="ARBA00023136"/>
    </source>
</evidence>
<dbReference type="PANTHER" id="PTHR15948:SF0">
    <property type="entry name" value="GOLGI PH REGULATOR A-RELATED"/>
    <property type="match status" value="1"/>
</dbReference>
<feature type="transmembrane region" description="Helical" evidence="6">
    <location>
        <begin position="71"/>
        <end position="98"/>
    </location>
</feature>
<dbReference type="VEuPathDB" id="PlasmoDB:PmUG01_13038400"/>
<evidence type="ECO:0000256" key="5">
    <source>
        <dbReference type="SAM" id="Coils"/>
    </source>
</evidence>
<evidence type="ECO:0000256" key="3">
    <source>
        <dbReference type="ARBA" id="ARBA00022989"/>
    </source>
</evidence>
<reference evidence="9 10" key="1">
    <citation type="submission" date="2016-06" db="EMBL/GenBank/DDBJ databases">
        <authorList>
            <consortium name="Pathogen Informatics"/>
        </authorList>
    </citation>
    <scope>NUCLEOTIDE SEQUENCE [LARGE SCALE GENOMIC DNA]</scope>
    <source>
        <strain evidence="9">PmlGA01</strain>
    </source>
</reference>
<evidence type="ECO:0000256" key="6">
    <source>
        <dbReference type="SAM" id="Phobius"/>
    </source>
</evidence>
<protein>
    <recommendedName>
        <fullName evidence="11">Protein GPR89</fullName>
    </recommendedName>
</protein>
<sequence>MISWTAVFLCLYHLALSVLGSLFFENYLFKDFDNSFSLVKIIFCFSFVLCLSLLSMIVFEILGFITTSLKLFIWYIDITLLILFIYLIIPVSLIYTYITFEDEKTANSLFKFKYFYTALTKMKHKKKKIYLPDEDKTNFMRKLVYVSEDLILKMKNYNKKIRNRNKQKILKFVVGCIFFLPIIWFTFYKISMITLKNNSDVYDKSDIYDIGNILQEKFKLINKEFAEEYDTNNENSQNFLFIKIIKNLLIYISVTGMTIVSALSAFTSLYSPYTNISNFFFFVTLKKVKIIEKKIMFITDELASKKKMLLLHDYPHLINLYSKNVHYNESCFSNKLHSYNNRNRHNNYTKNLHFDKTSSFYNTSANTNNYSFAQNVCLNGCENFTDNTFNYTNNNDTINRYVDNSPHNCYGILTYHIDDNFNVETMHSHNYHVNHCGGENKHVLKHTGGHKREEAEGVVIMPMERIEPLNGNGNGNGNVNVGIRDSGKEQIKSRENKQRKQNEEIEYIHFKPFKKCNLYLGSHKSIYKDIYETFIKKEKNFGGIFNLNGGYDEVEGVVVEEKKEMEMLEKKMDMLEKKQKINVLNLTSPHEECKETHVENHHTSILNNNRREVEVDISTRSSSSNRFSPFVENINSTNSLYKRNVKSTNLMENNNNNDNCININDNSTNNNINNNINNNNNNNNNNKHVDYKKKFIFFKTTEKEEEREAYDVEHNEETKEISSCNDGEEKNKSIFHKYNNTVHSFKNLFRHFDTLPQDIKHKESKSINRRYISAFLFNSFQKPYKTFQSVKEFFTGKKANVNKKNKEILIQDIKALEYMAKNLYFLLDEVIKEQIRINQSTTFCGIFLYLLGIIMSILCIYKIVKTCYIIYMIEIYYRFISTYSSGHVLMLFYSRNMNISFINDLKNVLHIVHININLDNYVISITSILLLCFIFTNLKTFMEKIIKLRYSTKSSLYSNIAILVMCEIMDLYFSAYCIQLFDYLPVKEKVKMLYIFFNNNLLNLFKLKYHFDFVYVISLFISLALIKLHHKHRSDQFREI</sequence>
<evidence type="ECO:0000313" key="10">
    <source>
        <dbReference type="Proteomes" id="UP000219799"/>
    </source>
</evidence>
<feature type="domain" description="Golgi pH regulator conserved" evidence="8">
    <location>
        <begin position="243"/>
        <end position="307"/>
    </location>
</feature>